<dbReference type="GO" id="GO:0005509">
    <property type="term" value="F:calcium ion binding"/>
    <property type="evidence" value="ECO:0007669"/>
    <property type="project" value="InterPro"/>
</dbReference>
<dbReference type="PROSITE" id="PS50222">
    <property type="entry name" value="EF_HAND_2"/>
    <property type="match status" value="1"/>
</dbReference>
<name>A0A7S0PLJ4_MICPS</name>
<dbReference type="InterPro" id="IPR051426">
    <property type="entry name" value="Peflin/Sorcin_CaBP"/>
</dbReference>
<dbReference type="SUPFAM" id="SSF47473">
    <property type="entry name" value="EF-hand"/>
    <property type="match status" value="1"/>
</dbReference>
<dbReference type="EMBL" id="HBEV01004778">
    <property type="protein sequence ID" value="CAD8582566.1"/>
    <property type="molecule type" value="Transcribed_RNA"/>
</dbReference>
<evidence type="ECO:0000256" key="2">
    <source>
        <dbReference type="ARBA" id="ARBA00022490"/>
    </source>
</evidence>
<evidence type="ECO:0000256" key="1">
    <source>
        <dbReference type="ARBA" id="ARBA00004496"/>
    </source>
</evidence>
<dbReference type="Gene3D" id="1.10.238.10">
    <property type="entry name" value="EF-hand"/>
    <property type="match status" value="1"/>
</dbReference>
<dbReference type="CDD" id="cd16185">
    <property type="entry name" value="EFh_PEF_ALG-2_like"/>
    <property type="match status" value="1"/>
</dbReference>
<protein>
    <recommendedName>
        <fullName evidence="6">EF-hand domain-containing protein</fullName>
    </recommendedName>
</protein>
<reference evidence="7" key="1">
    <citation type="submission" date="2021-01" db="EMBL/GenBank/DDBJ databases">
        <authorList>
            <person name="Corre E."/>
            <person name="Pelletier E."/>
            <person name="Niang G."/>
            <person name="Scheremetjew M."/>
            <person name="Finn R."/>
            <person name="Kale V."/>
            <person name="Holt S."/>
            <person name="Cochrane G."/>
            <person name="Meng A."/>
            <person name="Brown T."/>
            <person name="Cohen L."/>
        </authorList>
    </citation>
    <scope>NUCLEOTIDE SEQUENCE</scope>
    <source>
        <strain evidence="7">CCMP494</strain>
    </source>
</reference>
<dbReference type="PANTHER" id="PTHR46212:SF3">
    <property type="entry name" value="GH27120P"/>
    <property type="match status" value="1"/>
</dbReference>
<dbReference type="PROSITE" id="PS00018">
    <property type="entry name" value="EF_HAND_1"/>
    <property type="match status" value="1"/>
</dbReference>
<proteinExistence type="predicted"/>
<keyword evidence="3" id="KW-0479">Metal-binding</keyword>
<comment type="subcellular location">
    <subcellularLocation>
        <location evidence="1">Cytoplasm</location>
    </subcellularLocation>
</comment>
<dbReference type="AlphaFoldDB" id="A0A7S0PLJ4"/>
<feature type="domain" description="EF-hand" evidence="6">
    <location>
        <begin position="18"/>
        <end position="44"/>
    </location>
</feature>
<evidence type="ECO:0000259" key="6">
    <source>
        <dbReference type="PROSITE" id="PS50222"/>
    </source>
</evidence>
<dbReference type="InterPro" id="IPR002048">
    <property type="entry name" value="EF_hand_dom"/>
</dbReference>
<keyword evidence="5" id="KW-0106">Calcium</keyword>
<evidence type="ECO:0000256" key="3">
    <source>
        <dbReference type="ARBA" id="ARBA00022723"/>
    </source>
</evidence>
<dbReference type="Pfam" id="PF13202">
    <property type="entry name" value="EF-hand_5"/>
    <property type="match status" value="1"/>
</dbReference>
<dbReference type="PANTHER" id="PTHR46212">
    <property type="entry name" value="PEFLIN"/>
    <property type="match status" value="1"/>
</dbReference>
<sequence length="179" mass="20021">MASYPPPPSYMTPEWAQFLEADIDRNGQVDGTELQNMLAAGGLMFSLQTVMQMIRLHNSRDSGTLDFAEFKQVQQFLSNVQASFQYFNQSKSGRLEKSEVLRALNHAGFGHVDEGAVKAACQAFDPDRTNSLSLDQYIAMTLFLLNSKRVFEAFDATTPESGLIKLDFNQFVYAAAKTR</sequence>
<keyword evidence="4" id="KW-0677">Repeat</keyword>
<organism evidence="7">
    <name type="scientific">Micromonas pusilla</name>
    <name type="common">Picoplanktonic green alga</name>
    <name type="synonym">Chromulina pusilla</name>
    <dbReference type="NCBI Taxonomy" id="38833"/>
    <lineage>
        <taxon>Eukaryota</taxon>
        <taxon>Viridiplantae</taxon>
        <taxon>Chlorophyta</taxon>
        <taxon>Mamiellophyceae</taxon>
        <taxon>Mamiellales</taxon>
        <taxon>Mamiellaceae</taxon>
        <taxon>Micromonas</taxon>
    </lineage>
</organism>
<gene>
    <name evidence="7" type="ORF">MSP1404_LOCUS3637</name>
</gene>
<evidence type="ECO:0000256" key="4">
    <source>
        <dbReference type="ARBA" id="ARBA00022737"/>
    </source>
</evidence>
<dbReference type="InterPro" id="IPR018247">
    <property type="entry name" value="EF_Hand_1_Ca_BS"/>
</dbReference>
<accession>A0A7S0PLJ4</accession>
<dbReference type="InterPro" id="IPR011992">
    <property type="entry name" value="EF-hand-dom_pair"/>
</dbReference>
<dbReference type="GO" id="GO:0005737">
    <property type="term" value="C:cytoplasm"/>
    <property type="evidence" value="ECO:0007669"/>
    <property type="project" value="UniProtKB-SubCell"/>
</dbReference>
<keyword evidence="2" id="KW-0963">Cytoplasm</keyword>
<dbReference type="GO" id="GO:0048306">
    <property type="term" value="F:calcium-dependent protein binding"/>
    <property type="evidence" value="ECO:0007669"/>
    <property type="project" value="UniProtKB-ARBA"/>
</dbReference>
<evidence type="ECO:0000313" key="7">
    <source>
        <dbReference type="EMBL" id="CAD8582566.1"/>
    </source>
</evidence>
<evidence type="ECO:0000256" key="5">
    <source>
        <dbReference type="ARBA" id="ARBA00022837"/>
    </source>
</evidence>